<name>A0A9N7W3Z5_PLEPL</name>
<sequence>MEKKTGLDENNNARARLNLQDTVFRASLHVFMALRGRKRHFPSGAFLHKEASSAKVQLCLGSCPWQFTLRAPK</sequence>
<dbReference type="Proteomes" id="UP001153269">
    <property type="component" value="Unassembled WGS sequence"/>
</dbReference>
<dbReference type="AlphaFoldDB" id="A0A9N7W3Z5"/>
<protein>
    <submittedName>
        <fullName evidence="1">Uncharacterized protein</fullName>
    </submittedName>
</protein>
<evidence type="ECO:0000313" key="1">
    <source>
        <dbReference type="EMBL" id="CAB1460910.1"/>
    </source>
</evidence>
<gene>
    <name evidence="1" type="ORF">PLEPLA_LOCUS48783</name>
</gene>
<accession>A0A9N7W3Z5</accession>
<proteinExistence type="predicted"/>
<comment type="caution">
    <text evidence="1">The sequence shown here is derived from an EMBL/GenBank/DDBJ whole genome shotgun (WGS) entry which is preliminary data.</text>
</comment>
<organism evidence="1 2">
    <name type="scientific">Pleuronectes platessa</name>
    <name type="common">European plaice</name>
    <dbReference type="NCBI Taxonomy" id="8262"/>
    <lineage>
        <taxon>Eukaryota</taxon>
        <taxon>Metazoa</taxon>
        <taxon>Chordata</taxon>
        <taxon>Craniata</taxon>
        <taxon>Vertebrata</taxon>
        <taxon>Euteleostomi</taxon>
        <taxon>Actinopterygii</taxon>
        <taxon>Neopterygii</taxon>
        <taxon>Teleostei</taxon>
        <taxon>Neoteleostei</taxon>
        <taxon>Acanthomorphata</taxon>
        <taxon>Carangaria</taxon>
        <taxon>Pleuronectiformes</taxon>
        <taxon>Pleuronectoidei</taxon>
        <taxon>Pleuronectidae</taxon>
        <taxon>Pleuronectes</taxon>
    </lineage>
</organism>
<reference evidence="1" key="1">
    <citation type="submission" date="2020-03" db="EMBL/GenBank/DDBJ databases">
        <authorList>
            <person name="Weist P."/>
        </authorList>
    </citation>
    <scope>NUCLEOTIDE SEQUENCE</scope>
</reference>
<dbReference type="EMBL" id="CADEAL010004499">
    <property type="protein sequence ID" value="CAB1460910.1"/>
    <property type="molecule type" value="Genomic_DNA"/>
</dbReference>
<evidence type="ECO:0000313" key="2">
    <source>
        <dbReference type="Proteomes" id="UP001153269"/>
    </source>
</evidence>
<keyword evidence="2" id="KW-1185">Reference proteome</keyword>